<dbReference type="InterPro" id="IPR010619">
    <property type="entry name" value="ThrE-like_N"/>
</dbReference>
<dbReference type="AlphaFoldDB" id="A0A087B807"/>
<feature type="transmembrane region" description="Helical" evidence="7">
    <location>
        <begin position="360"/>
        <end position="384"/>
    </location>
</feature>
<dbReference type="Proteomes" id="UP000029052">
    <property type="component" value="Unassembled WGS sequence"/>
</dbReference>
<evidence type="ECO:0000256" key="7">
    <source>
        <dbReference type="SAM" id="Phobius"/>
    </source>
</evidence>
<reference evidence="10 11" key="1">
    <citation type="submission" date="2014-03" db="EMBL/GenBank/DDBJ databases">
        <title>Genomics of Bifidobacteria.</title>
        <authorList>
            <person name="Ventura M."/>
            <person name="Milani C."/>
            <person name="Lugli G.A."/>
        </authorList>
    </citation>
    <scope>NUCLEOTIDE SEQUENCE [LARGE SCALE GENOMIC DNA]</scope>
    <source>
        <strain evidence="10 11">LMG 11591</strain>
    </source>
</reference>
<feature type="transmembrane region" description="Helical" evidence="7">
    <location>
        <begin position="487"/>
        <end position="506"/>
    </location>
</feature>
<evidence type="ECO:0000259" key="8">
    <source>
        <dbReference type="Pfam" id="PF06738"/>
    </source>
</evidence>
<dbReference type="InterPro" id="IPR024528">
    <property type="entry name" value="ThrE_2"/>
</dbReference>
<feature type="transmembrane region" description="Helical" evidence="7">
    <location>
        <begin position="293"/>
        <end position="315"/>
    </location>
</feature>
<evidence type="ECO:0000313" key="10">
    <source>
        <dbReference type="EMBL" id="KFI67157.1"/>
    </source>
</evidence>
<dbReference type="GO" id="GO:0022857">
    <property type="term" value="F:transmembrane transporter activity"/>
    <property type="evidence" value="ECO:0007669"/>
    <property type="project" value="InterPro"/>
</dbReference>
<feature type="transmembrane region" description="Helical" evidence="7">
    <location>
        <begin position="448"/>
        <end position="467"/>
    </location>
</feature>
<comment type="caution">
    <text evidence="10">The sequence shown here is derived from an EMBL/GenBank/DDBJ whole genome shotgun (WGS) entry which is preliminary data.</text>
</comment>
<evidence type="ECO:0000256" key="5">
    <source>
        <dbReference type="ARBA" id="ARBA00023136"/>
    </source>
</evidence>
<protein>
    <submittedName>
        <fullName evidence="10">Putative Threonine/Serine exporter</fullName>
    </submittedName>
</protein>
<feature type="transmembrane region" description="Helical" evidence="7">
    <location>
        <begin position="327"/>
        <end position="348"/>
    </location>
</feature>
<dbReference type="InterPro" id="IPR050539">
    <property type="entry name" value="ThrE_Dicarb/AminoAcid_Exp"/>
</dbReference>
<evidence type="ECO:0000256" key="6">
    <source>
        <dbReference type="ARBA" id="ARBA00034125"/>
    </source>
</evidence>
<proteinExistence type="inferred from homology"/>
<accession>A0A087B807</accession>
<dbReference type="STRING" id="1692.BMAGN_1369"/>
<feature type="transmembrane region" description="Helical" evidence="7">
    <location>
        <begin position="417"/>
        <end position="436"/>
    </location>
</feature>
<evidence type="ECO:0000256" key="4">
    <source>
        <dbReference type="ARBA" id="ARBA00022989"/>
    </source>
</evidence>
<feature type="transmembrane region" description="Helical" evidence="7">
    <location>
        <begin position="259"/>
        <end position="281"/>
    </location>
</feature>
<dbReference type="GO" id="GO:0015744">
    <property type="term" value="P:succinate transport"/>
    <property type="evidence" value="ECO:0007669"/>
    <property type="project" value="TreeGrafter"/>
</dbReference>
<dbReference type="EMBL" id="JGZB01000011">
    <property type="protein sequence ID" value="KFI67157.1"/>
    <property type="molecule type" value="Genomic_DNA"/>
</dbReference>
<feature type="domain" description="Threonine/serine exporter-like N-terminal" evidence="8">
    <location>
        <begin position="185"/>
        <end position="345"/>
    </location>
</feature>
<dbReference type="eggNOG" id="COG3610">
    <property type="taxonomic scope" value="Bacteria"/>
</dbReference>
<evidence type="ECO:0000256" key="1">
    <source>
        <dbReference type="ARBA" id="ARBA00004651"/>
    </source>
</evidence>
<dbReference type="Pfam" id="PF12821">
    <property type="entry name" value="ThrE_2"/>
    <property type="match status" value="1"/>
</dbReference>
<dbReference type="GO" id="GO:0005886">
    <property type="term" value="C:plasma membrane"/>
    <property type="evidence" value="ECO:0007669"/>
    <property type="project" value="UniProtKB-SubCell"/>
</dbReference>
<evidence type="ECO:0000259" key="9">
    <source>
        <dbReference type="Pfam" id="PF12821"/>
    </source>
</evidence>
<dbReference type="PANTHER" id="PTHR34390">
    <property type="entry name" value="UPF0442 PROTEIN YJJB-RELATED"/>
    <property type="match status" value="1"/>
</dbReference>
<comment type="subcellular location">
    <subcellularLocation>
        <location evidence="1">Cell membrane</location>
        <topology evidence="1">Multi-pass membrane protein</topology>
    </subcellularLocation>
</comment>
<comment type="similarity">
    <text evidence="6">Belongs to the ThrE exporter (TC 2.A.79) family.</text>
</comment>
<keyword evidence="4 7" id="KW-1133">Transmembrane helix</keyword>
<keyword evidence="3 7" id="KW-0812">Transmembrane</keyword>
<dbReference type="PANTHER" id="PTHR34390:SF2">
    <property type="entry name" value="SUCCINATE TRANSPORTER SUBUNIT YJJP-RELATED"/>
    <property type="match status" value="1"/>
</dbReference>
<gene>
    <name evidence="10" type="ORF">BMAGN_1369</name>
</gene>
<feature type="transmembrane region" description="Helical" evidence="7">
    <location>
        <begin position="210"/>
        <end position="238"/>
    </location>
</feature>
<dbReference type="eggNOG" id="COG2966">
    <property type="taxonomic scope" value="Bacteria"/>
</dbReference>
<name>A0A087B807_9BIFI</name>
<feature type="domain" description="Threonine/Serine exporter ThrE" evidence="9">
    <location>
        <begin position="371"/>
        <end position="505"/>
    </location>
</feature>
<feature type="domain" description="Threonine/serine exporter-like N-terminal" evidence="8">
    <location>
        <begin position="57"/>
        <end position="134"/>
    </location>
</feature>
<keyword evidence="11" id="KW-1185">Reference proteome</keyword>
<organism evidence="10 11">
    <name type="scientific">Bifidobacterium magnum</name>
    <dbReference type="NCBI Taxonomy" id="1692"/>
    <lineage>
        <taxon>Bacteria</taxon>
        <taxon>Bacillati</taxon>
        <taxon>Actinomycetota</taxon>
        <taxon>Actinomycetes</taxon>
        <taxon>Bifidobacteriales</taxon>
        <taxon>Bifidobacteriaceae</taxon>
        <taxon>Bifidobacterium</taxon>
    </lineage>
</organism>
<evidence type="ECO:0000256" key="3">
    <source>
        <dbReference type="ARBA" id="ARBA00022692"/>
    </source>
</evidence>
<evidence type="ECO:0000313" key="11">
    <source>
        <dbReference type="Proteomes" id="UP000029052"/>
    </source>
</evidence>
<sequence>MSISANFRHNSVYTELKKNQQAVRQFHTHDIPLDMEDIERDWNSPVREAGIAAKSSIIVRVGMLALSAGSSGFHVRDMMHSMAYPLHMHVRADVNLTDIEATCTDGKERITEVINLPSTGVNTERIWLLEHFIDWFNMRLGVGTIYHSQGHISNTIINELATTDNAAKLSAQAAKHGTRIHMPSEKPLTVAEVHHHLDLLERRKPLYTPWFSALASAVACACFVFLLGGALFDMLGAFVGAGLGQYVRRKLMGRHINQFVVVFIAVSIAALACTGLLQLAGHTFYPPALLHSTAYIGSMLFVVPGFPMITGGMDLAKVDVQSGVQRIMYVLTIILMATLAGWMVAEIIQLNPQGFEPQGLNPVVLCLLRMACAFGGVWGFSVLFNSPQRMCCIAGLIGLITDTLRLEFVDVGLPMEFGAFLAALLAGLLASAWRSLVRHGKLPSHLGYPRICLSVPSIVIMVPGLYMYRSMYYLGQLNTLGALDWGFKAFMVVVCLPLGLIMARVITDRSWRHDE</sequence>
<evidence type="ECO:0000256" key="2">
    <source>
        <dbReference type="ARBA" id="ARBA00022475"/>
    </source>
</evidence>
<dbReference type="Pfam" id="PF06738">
    <property type="entry name" value="ThrE"/>
    <property type="match status" value="2"/>
</dbReference>
<keyword evidence="5 7" id="KW-0472">Membrane</keyword>
<keyword evidence="2" id="KW-1003">Cell membrane</keyword>